<feature type="region of interest" description="Disordered" evidence="1">
    <location>
        <begin position="1"/>
        <end position="29"/>
    </location>
</feature>
<sequence>MNESRSPGASAADRRAGVSPGSRQPPRSTAAVPWLVDAGLVLPTVLVTRAGSHTAFVRVFPLVATPQAQSAGRRLGYPLERLLPEADWLLWNDSGGLTDARIGALADAFNRGGVRAFAYAGAGPPARMGAEGCGRLRRLGEIHPAAEDGTVFVEVVLHDPLFGDTPESPPSAQTVVYGPAEDLELLQEVAGERFVIEPVPEIGGVAALQIEHTEVAAGLTSLEALVAEFDAVLRDSGLQGPIHVIDRRGASGCGC</sequence>
<dbReference type="OrthoDB" id="3254446at2"/>
<reference evidence="2 3" key="1">
    <citation type="submission" date="2016-10" db="EMBL/GenBank/DDBJ databases">
        <authorList>
            <person name="de Groot N.N."/>
        </authorList>
    </citation>
    <scope>NUCLEOTIDE SEQUENCE [LARGE SCALE GENOMIC DNA]</scope>
    <source>
        <strain evidence="2 3">KPR-7B</strain>
    </source>
</reference>
<evidence type="ECO:0000256" key="1">
    <source>
        <dbReference type="SAM" id="MobiDB-lite"/>
    </source>
</evidence>
<proteinExistence type="predicted"/>
<evidence type="ECO:0000313" key="3">
    <source>
        <dbReference type="Proteomes" id="UP000199671"/>
    </source>
</evidence>
<dbReference type="AlphaFoldDB" id="A0A1G9TMB9"/>
<accession>A0A1G9TMB9</accession>
<protein>
    <submittedName>
        <fullName evidence="2">Uncharacterized protein</fullName>
    </submittedName>
</protein>
<dbReference type="EMBL" id="FNHU01000003">
    <property type="protein sequence ID" value="SDM48820.1"/>
    <property type="molecule type" value="Genomic_DNA"/>
</dbReference>
<dbReference type="RefSeq" id="WP_143008874.1">
    <property type="nucleotide sequence ID" value="NZ_FNHU01000003.1"/>
</dbReference>
<name>A0A1G9TMB9_9ACTO</name>
<gene>
    <name evidence="2" type="ORF">SAMN04487766_10356</name>
</gene>
<dbReference type="Proteomes" id="UP000199671">
    <property type="component" value="Unassembled WGS sequence"/>
</dbReference>
<evidence type="ECO:0000313" key="2">
    <source>
        <dbReference type="EMBL" id="SDM48820.1"/>
    </source>
</evidence>
<organism evidence="2 3">
    <name type="scientific">Actinomyces ruminicola</name>
    <dbReference type="NCBI Taxonomy" id="332524"/>
    <lineage>
        <taxon>Bacteria</taxon>
        <taxon>Bacillati</taxon>
        <taxon>Actinomycetota</taxon>
        <taxon>Actinomycetes</taxon>
        <taxon>Actinomycetales</taxon>
        <taxon>Actinomycetaceae</taxon>
        <taxon>Actinomyces</taxon>
    </lineage>
</organism>